<evidence type="ECO:0000313" key="1">
    <source>
        <dbReference type="EMBL" id="KAK4349311.1"/>
    </source>
</evidence>
<name>A0AAE1RDV4_9SOLA</name>
<gene>
    <name evidence="1" type="ORF">RND71_032066</name>
</gene>
<accession>A0AAE1RDV4</accession>
<comment type="caution">
    <text evidence="1">The sequence shown here is derived from an EMBL/GenBank/DDBJ whole genome shotgun (WGS) entry which is preliminary data.</text>
</comment>
<dbReference type="AlphaFoldDB" id="A0AAE1RDV4"/>
<reference evidence="1" key="1">
    <citation type="submission" date="2023-12" db="EMBL/GenBank/DDBJ databases">
        <title>Genome assembly of Anisodus tanguticus.</title>
        <authorList>
            <person name="Wang Y.-J."/>
        </authorList>
    </citation>
    <scope>NUCLEOTIDE SEQUENCE</scope>
    <source>
        <strain evidence="1">KB-2021</strain>
        <tissue evidence="1">Leaf</tissue>
    </source>
</reference>
<keyword evidence="2" id="KW-1185">Reference proteome</keyword>
<organism evidence="1 2">
    <name type="scientific">Anisodus tanguticus</name>
    <dbReference type="NCBI Taxonomy" id="243964"/>
    <lineage>
        <taxon>Eukaryota</taxon>
        <taxon>Viridiplantae</taxon>
        <taxon>Streptophyta</taxon>
        <taxon>Embryophyta</taxon>
        <taxon>Tracheophyta</taxon>
        <taxon>Spermatophyta</taxon>
        <taxon>Magnoliopsida</taxon>
        <taxon>eudicotyledons</taxon>
        <taxon>Gunneridae</taxon>
        <taxon>Pentapetalae</taxon>
        <taxon>asterids</taxon>
        <taxon>lamiids</taxon>
        <taxon>Solanales</taxon>
        <taxon>Solanaceae</taxon>
        <taxon>Solanoideae</taxon>
        <taxon>Hyoscyameae</taxon>
        <taxon>Anisodus</taxon>
    </lineage>
</organism>
<protein>
    <submittedName>
        <fullName evidence="1">Uncharacterized protein</fullName>
    </submittedName>
</protein>
<sequence>MDERPSCVVENLCEVAIPEAFPEKPKNLRATNGDTGRATDLITKADKEIDLNKVEENDEMVIQEHLSTVETRAVETDATQNEKVEPATRIGDSHGTFLDKEDVVMSIEQEIDDVDAEMENEQYEPLGGGKELGSINQTLVRRIYYLREQLLQPSITARLHHTTYE</sequence>
<proteinExistence type="predicted"/>
<dbReference type="EMBL" id="JAVYJV010000017">
    <property type="protein sequence ID" value="KAK4349311.1"/>
    <property type="molecule type" value="Genomic_DNA"/>
</dbReference>
<evidence type="ECO:0000313" key="2">
    <source>
        <dbReference type="Proteomes" id="UP001291623"/>
    </source>
</evidence>
<dbReference type="Proteomes" id="UP001291623">
    <property type="component" value="Unassembled WGS sequence"/>
</dbReference>